<accession>A0A1M6KJV9</accession>
<keyword evidence="11" id="KW-1185">Reference proteome</keyword>
<evidence type="ECO:0000256" key="5">
    <source>
        <dbReference type="ARBA" id="ARBA00022692"/>
    </source>
</evidence>
<dbReference type="Gene3D" id="1.10.1760.20">
    <property type="match status" value="1"/>
</dbReference>
<evidence type="ECO:0000313" key="11">
    <source>
        <dbReference type="Proteomes" id="UP000184465"/>
    </source>
</evidence>
<organism evidence="10 11">
    <name type="scientific">Paramaledivibacter caminithermalis (strain DSM 15212 / CIP 107654 / DViRD3)</name>
    <name type="common">Clostridium caminithermale</name>
    <dbReference type="NCBI Taxonomy" id="1121301"/>
    <lineage>
        <taxon>Bacteria</taxon>
        <taxon>Bacillati</taxon>
        <taxon>Bacillota</taxon>
        <taxon>Clostridia</taxon>
        <taxon>Peptostreptococcales</taxon>
        <taxon>Caminicellaceae</taxon>
        <taxon>Paramaledivibacter</taxon>
    </lineage>
</organism>
<keyword evidence="6 9" id="KW-1133">Transmembrane helix</keyword>
<dbReference type="Proteomes" id="UP000184465">
    <property type="component" value="Unassembled WGS sequence"/>
</dbReference>
<evidence type="ECO:0000256" key="1">
    <source>
        <dbReference type="ARBA" id="ARBA00004651"/>
    </source>
</evidence>
<gene>
    <name evidence="10" type="ORF">SAMN02745912_00439</name>
</gene>
<feature type="transmembrane region" description="Helical" evidence="9">
    <location>
        <begin position="174"/>
        <end position="198"/>
    </location>
</feature>
<dbReference type="PANTHER" id="PTHR38438">
    <property type="entry name" value="RIBOFLAVIN TRANSPORTER RIBU"/>
    <property type="match status" value="1"/>
</dbReference>
<evidence type="ECO:0000256" key="9">
    <source>
        <dbReference type="SAM" id="Phobius"/>
    </source>
</evidence>
<proteinExistence type="inferred from homology"/>
<reference evidence="10 11" key="1">
    <citation type="submission" date="2016-11" db="EMBL/GenBank/DDBJ databases">
        <authorList>
            <person name="Jaros S."/>
            <person name="Januszkiewicz K."/>
            <person name="Wedrychowicz H."/>
        </authorList>
    </citation>
    <scope>NUCLEOTIDE SEQUENCE [LARGE SCALE GENOMIC DNA]</scope>
    <source>
        <strain evidence="10 11">DSM 15212</strain>
    </source>
</reference>
<feature type="transmembrane region" description="Helical" evidence="9">
    <location>
        <begin position="21"/>
        <end position="39"/>
    </location>
</feature>
<comment type="similarity">
    <text evidence="2 8">Belongs to the prokaryotic riboflavin transporter (P-RFT) (TC 2.A.87) family.</text>
</comment>
<dbReference type="InterPro" id="IPR025720">
    <property type="entry name" value="RibU"/>
</dbReference>
<evidence type="ECO:0000313" key="10">
    <source>
        <dbReference type="EMBL" id="SHJ59257.1"/>
    </source>
</evidence>
<feature type="transmembrane region" description="Helical" evidence="9">
    <location>
        <begin position="121"/>
        <end position="144"/>
    </location>
</feature>
<dbReference type="GO" id="GO:0005886">
    <property type="term" value="C:plasma membrane"/>
    <property type="evidence" value="ECO:0007669"/>
    <property type="project" value="UniProtKB-SubCell"/>
</dbReference>
<dbReference type="OrthoDB" id="9809216at2"/>
<evidence type="ECO:0000256" key="3">
    <source>
        <dbReference type="ARBA" id="ARBA00022448"/>
    </source>
</evidence>
<evidence type="ECO:0000256" key="8">
    <source>
        <dbReference type="PIRNR" id="PIRNR037778"/>
    </source>
</evidence>
<dbReference type="EMBL" id="FRAG01000003">
    <property type="protein sequence ID" value="SHJ59257.1"/>
    <property type="molecule type" value="Genomic_DNA"/>
</dbReference>
<name>A0A1M6KJV9_PARC5</name>
<evidence type="ECO:0000256" key="4">
    <source>
        <dbReference type="ARBA" id="ARBA00022475"/>
    </source>
</evidence>
<dbReference type="InterPro" id="IPR024529">
    <property type="entry name" value="ECF_trnsprt_substrate-spec"/>
</dbReference>
<dbReference type="RefSeq" id="WP_073146746.1">
    <property type="nucleotide sequence ID" value="NZ_FRAG01000003.1"/>
</dbReference>
<evidence type="ECO:0000256" key="7">
    <source>
        <dbReference type="ARBA" id="ARBA00023136"/>
    </source>
</evidence>
<comment type="subcellular location">
    <subcellularLocation>
        <location evidence="1">Cell membrane</location>
        <topology evidence="1">Multi-pass membrane protein</topology>
    </subcellularLocation>
</comment>
<dbReference type="STRING" id="1121301.SAMN02745912_00439"/>
<dbReference type="AlphaFoldDB" id="A0A1M6KJV9"/>
<dbReference type="PIRSF" id="PIRSF037778">
    <property type="entry name" value="UCP037778_transp_RibU"/>
    <property type="match status" value="1"/>
</dbReference>
<keyword evidence="3 8" id="KW-0813">Transport</keyword>
<protein>
    <recommendedName>
        <fullName evidence="8">Riboflavin transporter</fullName>
    </recommendedName>
</protein>
<dbReference type="GO" id="GO:0032217">
    <property type="term" value="F:riboflavin transmembrane transporter activity"/>
    <property type="evidence" value="ECO:0007669"/>
    <property type="project" value="UniProtKB-UniRule"/>
</dbReference>
<evidence type="ECO:0000256" key="2">
    <source>
        <dbReference type="ARBA" id="ARBA00005540"/>
    </source>
</evidence>
<dbReference type="PANTHER" id="PTHR38438:SF1">
    <property type="entry name" value="RIBOFLAVIN TRANSPORTER RIBU"/>
    <property type="match status" value="1"/>
</dbReference>
<evidence type="ECO:0000256" key="6">
    <source>
        <dbReference type="ARBA" id="ARBA00022989"/>
    </source>
</evidence>
<feature type="transmembrane region" description="Helical" evidence="9">
    <location>
        <begin position="59"/>
        <end position="77"/>
    </location>
</feature>
<keyword evidence="5 9" id="KW-0812">Transmembrane</keyword>
<sequence>MEKTISKRNNLFDVKHLYSTNSLVKISLLSVISYILMLIDPPIPFFPGFLKMDLSDMPALIGTFALGPIAGVIIEFIKNLLHLITRTSTGGVGEFANFLIGSSLIIPSGIFYAKNRKKSTALLGMLLGTILMAIVGGLANYYILIPFYAKVMPLDKIIAWSASANAAIKDLKTLIIYAIVPFNLLKGIIISIFTILIYKKISHLLIRKIN</sequence>
<dbReference type="Pfam" id="PF12822">
    <property type="entry name" value="ECF_trnsprt"/>
    <property type="match status" value="1"/>
</dbReference>
<comment type="function">
    <text evidence="8">Probably a riboflavin-binding protein that interacts with the energy-coupling factor (ECF) ABC-transporter complex.</text>
</comment>
<keyword evidence="7 8" id="KW-0472">Membrane</keyword>
<keyword evidence="4 8" id="KW-1003">Cell membrane</keyword>